<comment type="caution">
    <text evidence="1">The sequence shown here is derived from an EMBL/GenBank/DDBJ whole genome shotgun (WGS) entry which is preliminary data.</text>
</comment>
<name>A0A3M7TX02_9BACI</name>
<reference evidence="1 2" key="1">
    <citation type="submission" date="2018-10" db="EMBL/GenBank/DDBJ databases">
        <title>Bacillus Keqinensis sp. nov., a moderately halophilic bacterium isolated from a saline-alkaline lake.</title>
        <authorList>
            <person name="Wang H."/>
        </authorList>
    </citation>
    <scope>NUCLEOTIDE SEQUENCE [LARGE SCALE GENOMIC DNA]</scope>
    <source>
        <strain evidence="1 2">KQ-3</strain>
    </source>
</reference>
<accession>A0A3M7TX02</accession>
<evidence type="ECO:0000313" key="1">
    <source>
        <dbReference type="EMBL" id="RNA69799.1"/>
    </source>
</evidence>
<dbReference type="EMBL" id="RHIB01000001">
    <property type="protein sequence ID" value="RNA69799.1"/>
    <property type="molecule type" value="Genomic_DNA"/>
</dbReference>
<dbReference type="SUPFAM" id="SSF52833">
    <property type="entry name" value="Thioredoxin-like"/>
    <property type="match status" value="1"/>
</dbReference>
<dbReference type="Proteomes" id="UP000278746">
    <property type="component" value="Unassembled WGS sequence"/>
</dbReference>
<sequence>MTEKMFILTFSISVMFLSSSCQSEKTNADDSNLGMDNQVIAVLFSDESQIEQEVNYYDAVLDLQQDHTDKIDSVKVVDSDEEEYIQSYDIESFPTLIIISDHEVKVKIEGNLDSRQILNEFKTGLERIEVQDVSYLNRG</sequence>
<gene>
    <name evidence="1" type="ORF">EBO34_07655</name>
</gene>
<dbReference type="Gene3D" id="3.40.30.10">
    <property type="entry name" value="Glutaredoxin"/>
    <property type="match status" value="1"/>
</dbReference>
<dbReference type="PROSITE" id="PS51257">
    <property type="entry name" value="PROKAR_LIPOPROTEIN"/>
    <property type="match status" value="1"/>
</dbReference>
<dbReference type="AlphaFoldDB" id="A0A3M7TX02"/>
<organism evidence="1 2">
    <name type="scientific">Alteribacter keqinensis</name>
    <dbReference type="NCBI Taxonomy" id="2483800"/>
    <lineage>
        <taxon>Bacteria</taxon>
        <taxon>Bacillati</taxon>
        <taxon>Bacillota</taxon>
        <taxon>Bacilli</taxon>
        <taxon>Bacillales</taxon>
        <taxon>Bacillaceae</taxon>
        <taxon>Alteribacter</taxon>
    </lineage>
</organism>
<proteinExistence type="predicted"/>
<evidence type="ECO:0000313" key="2">
    <source>
        <dbReference type="Proteomes" id="UP000278746"/>
    </source>
</evidence>
<evidence type="ECO:0008006" key="3">
    <source>
        <dbReference type="Google" id="ProtNLM"/>
    </source>
</evidence>
<protein>
    <recommendedName>
        <fullName evidence="3">Thioredoxin domain-containing protein</fullName>
    </recommendedName>
</protein>
<dbReference type="InterPro" id="IPR036249">
    <property type="entry name" value="Thioredoxin-like_sf"/>
</dbReference>
<keyword evidence="2" id="KW-1185">Reference proteome</keyword>
<dbReference type="OrthoDB" id="2878533at2"/>
<dbReference type="RefSeq" id="WP_122897311.1">
    <property type="nucleotide sequence ID" value="NZ_RHIB01000001.1"/>
</dbReference>